<reference evidence="2" key="1">
    <citation type="journal article" date="2023" name="G3 (Bethesda)">
        <title>Genome assembly and association tests identify interacting loci associated with vigor, precocity, and sex in interspecific pistachio rootstocks.</title>
        <authorList>
            <person name="Palmer W."/>
            <person name="Jacygrad E."/>
            <person name="Sagayaradj S."/>
            <person name="Cavanaugh K."/>
            <person name="Han R."/>
            <person name="Bertier L."/>
            <person name="Beede B."/>
            <person name="Kafkas S."/>
            <person name="Golino D."/>
            <person name="Preece J."/>
            <person name="Michelmore R."/>
        </authorList>
    </citation>
    <scope>NUCLEOTIDE SEQUENCE [LARGE SCALE GENOMIC DNA]</scope>
</reference>
<evidence type="ECO:0000313" key="2">
    <source>
        <dbReference type="Proteomes" id="UP001163603"/>
    </source>
</evidence>
<name>A0ACC0YW24_9ROSI</name>
<keyword evidence="2" id="KW-1185">Reference proteome</keyword>
<dbReference type="EMBL" id="CM047739">
    <property type="protein sequence ID" value="KAJ0041820.1"/>
    <property type="molecule type" value="Genomic_DNA"/>
</dbReference>
<comment type="caution">
    <text evidence="1">The sequence shown here is derived from an EMBL/GenBank/DDBJ whole genome shotgun (WGS) entry which is preliminary data.</text>
</comment>
<proteinExistence type="predicted"/>
<protein>
    <submittedName>
        <fullName evidence="1">Uncharacterized protein</fullName>
    </submittedName>
</protein>
<gene>
    <name evidence="1" type="ORF">Pint_19313</name>
</gene>
<dbReference type="Proteomes" id="UP001163603">
    <property type="component" value="Chromosome 4"/>
</dbReference>
<sequence>MYIDVSHNYLSGTIPKSLHRLYYIDLSYNNLEGEIPIDLQYQGPEKFIGNKDLCGLVDKGFSACPSLTSSKPTKNVSPSKPQKKVSPSLKILLPITISVSILIFGFLILLKRKDEEAKPETRATNARDVFSIWNYDGKLAFEDMVEATEDFDIKYCIGTGGYGSVYRAQLPNGKFRGGPISVAEYMEEVLTNPKAGFYINGDVFGAEGDFITSPEVSQMFGEMVGVWAMCLWEQIGQPKRVNLVELGPGRGTLMGASKFKSFTEPLHVHLVECSPALQKLQHQNLKCMAEDSTGKNVEKGLLAHWQDTCIMACCTGADPRLPHPVTTMVMQDIALISRIAFACLCSKPKSRPTMHCMSHEFLGRKTPLAKPFQEISISR</sequence>
<organism evidence="1 2">
    <name type="scientific">Pistacia integerrima</name>
    <dbReference type="NCBI Taxonomy" id="434235"/>
    <lineage>
        <taxon>Eukaryota</taxon>
        <taxon>Viridiplantae</taxon>
        <taxon>Streptophyta</taxon>
        <taxon>Embryophyta</taxon>
        <taxon>Tracheophyta</taxon>
        <taxon>Spermatophyta</taxon>
        <taxon>Magnoliopsida</taxon>
        <taxon>eudicotyledons</taxon>
        <taxon>Gunneridae</taxon>
        <taxon>Pentapetalae</taxon>
        <taxon>rosids</taxon>
        <taxon>malvids</taxon>
        <taxon>Sapindales</taxon>
        <taxon>Anacardiaceae</taxon>
        <taxon>Pistacia</taxon>
    </lineage>
</organism>
<evidence type="ECO:0000313" key="1">
    <source>
        <dbReference type="EMBL" id="KAJ0041820.1"/>
    </source>
</evidence>
<accession>A0ACC0YW24</accession>